<keyword evidence="5" id="KW-0239">DNA-directed DNA polymerase</keyword>
<feature type="region of interest" description="Disordered" evidence="4">
    <location>
        <begin position="1088"/>
        <end position="1149"/>
    </location>
</feature>
<dbReference type="HOGENOM" id="CLU_005212_0_0_1"/>
<accession>J6FB10</accession>
<dbReference type="RefSeq" id="XP_014183481.1">
    <property type="nucleotide sequence ID" value="XM_014328006.1"/>
</dbReference>
<dbReference type="Proteomes" id="UP000002748">
    <property type="component" value="Unassembled WGS sequence"/>
</dbReference>
<comment type="similarity">
    <text evidence="2">Belongs to the MYBBP1A family.</text>
</comment>
<dbReference type="SUPFAM" id="SSF48371">
    <property type="entry name" value="ARM repeat"/>
    <property type="match status" value="1"/>
</dbReference>
<evidence type="ECO:0000256" key="2">
    <source>
        <dbReference type="ARBA" id="ARBA00006809"/>
    </source>
</evidence>
<comment type="caution">
    <text evidence="5">The sequence shown here is derived from an EMBL/GenBank/DDBJ whole genome shotgun (WGS) entry which is preliminary data.</text>
</comment>
<dbReference type="AlphaFoldDB" id="J6FB10"/>
<feature type="region of interest" description="Disordered" evidence="4">
    <location>
        <begin position="1049"/>
        <end position="1068"/>
    </location>
</feature>
<dbReference type="GO" id="GO:0005730">
    <property type="term" value="C:nucleolus"/>
    <property type="evidence" value="ECO:0007669"/>
    <property type="project" value="InterPro"/>
</dbReference>
<dbReference type="Pfam" id="PF04931">
    <property type="entry name" value="DNA_pol_phi"/>
    <property type="match status" value="1"/>
</dbReference>
<feature type="compositionally biased region" description="Acidic residues" evidence="4">
    <location>
        <begin position="45"/>
        <end position="69"/>
    </location>
</feature>
<gene>
    <name evidence="5" type="ORF">A1Q1_04573</name>
</gene>
<dbReference type="VEuPathDB" id="FungiDB:A1Q1_04573"/>
<reference evidence="5 6" key="1">
    <citation type="journal article" date="2012" name="Eukaryot. Cell">
        <title>Draft genome sequence of CBS 2479, the standard type strain of Trichosporon asahii.</title>
        <authorList>
            <person name="Yang R.Y."/>
            <person name="Li H.T."/>
            <person name="Zhu H."/>
            <person name="Zhou G.P."/>
            <person name="Wang M."/>
            <person name="Wang L."/>
        </authorList>
    </citation>
    <scope>NUCLEOTIDE SEQUENCE [LARGE SCALE GENOMIC DNA]</scope>
    <source>
        <strain evidence="6">ATCC 90039 / CBS 2479 / JCM 2466 / KCTC 7840 / NCYC 2677 / UAMH 7654</strain>
    </source>
</reference>
<sequence>MGSNVLPLFWHLASSSSQTRLTATADLVEAVQSFQSQFEPKTAADDEDDEDDDDEKDDGSDVSMDDDDEIDPQAAKLDAELARNNAEDVVYCVKRLIRGLGSSRDSSRLGFAVALTELLARTPSVTAAQVLSLLQRSSTWSKTMKGSEERDMMFARLFGTVAVSDSGALYSSSATVEDFERVLDSLIQLGRGKAWLAEAAGWALLRVVRGLLASKVEWKDEAIQLLLKKIYEEDTTWTPEKVAISVELADVKADWKALLAPTFKHTPLLCSQNLPALGRILKDGRADDDETSSGAYNPKLHYVWDVILSAYTKDGKLVTPKGWAPFTDLYRVVVDESLFSNSSSAERKYHGFQVFERALPLLDSEQLPLAFTPNFMRTWMNHLSSADRHLYKAAMRAAKVVQEHVKANPAAGCTLLSQLVGKHGRPDFDKVTKTKTVESILSSLDAAGVADFVSYLENVLKGDNDADATSREEKRVWALDQMLALCRNGAIPKDDAWVQRVLDDLQVYGFFIVRSADKKATVAPLKAIGKPFSDATSAIARARFFAALVEATKAADSGKWVQHALGLMGQLEKNKHVELASDADEEIKSLRTKAGKVLEQAKKAEGGAAKGLQILLPFLVLQTYDDVEDALDMLDDATTAAEGILGKKADDEVPPIDALLDVLIALLDKGSADLRTLANLVFGLVAPSMGRSAIDHLVVQLEQAGAEVDADEEEDDEDDEEMDEDDEEEEDESEESENEESDDEADDGGVDPEFRARVAEALQVSGLAADADADSDDESVWDDDQMMAVDAQLAAVFKQNSTNPKRADLKHAAIESAHFKTRILDFVDAYLRRPSAPALGLVLPLLRLVRSPGELANKAAGIIRQRLGKGSLTLGEEDMKEASEVLGEVHALARRAPSAEFSALCAAASAFLSRAAPAAAAKAYAETASDFVTRKHSQVHPAFVADYVKRFPARAISLTSTLLSPAVNAYRQTQAYGLVGQLMAQLPSLVKSDEVTRADAQKLAQDALDAALDTLAKAGEDDGFKADRCKDVGKFALAAARALKALDAPRSASKAEETLESLKSGRTKDMKSVHGLISQLIAVLKAGDAKKGGKEKKAEKAQKAEKKGKKAVEEEEVDEDEEPKAKGEKRKAKTVKASPKTKKAKKAKA</sequence>
<organism evidence="5 6">
    <name type="scientific">Trichosporon asahii var. asahii (strain ATCC 90039 / CBS 2479 / JCM 2466 / KCTC 7840 / NBRC 103889/ NCYC 2677 / UAMH 7654)</name>
    <name type="common">Yeast</name>
    <dbReference type="NCBI Taxonomy" id="1186058"/>
    <lineage>
        <taxon>Eukaryota</taxon>
        <taxon>Fungi</taxon>
        <taxon>Dikarya</taxon>
        <taxon>Basidiomycota</taxon>
        <taxon>Agaricomycotina</taxon>
        <taxon>Tremellomycetes</taxon>
        <taxon>Trichosporonales</taxon>
        <taxon>Trichosporonaceae</taxon>
        <taxon>Trichosporon</taxon>
    </lineage>
</organism>
<dbReference type="InterPro" id="IPR007015">
    <property type="entry name" value="DNA_pol_V/MYBBP1A"/>
</dbReference>
<evidence type="ECO:0000256" key="4">
    <source>
        <dbReference type="SAM" id="MobiDB-lite"/>
    </source>
</evidence>
<dbReference type="GO" id="GO:0003887">
    <property type="term" value="F:DNA-directed DNA polymerase activity"/>
    <property type="evidence" value="ECO:0007669"/>
    <property type="project" value="UniProtKB-KW"/>
</dbReference>
<feature type="compositionally biased region" description="Basic and acidic residues" evidence="4">
    <location>
        <begin position="1088"/>
        <end position="1105"/>
    </location>
</feature>
<dbReference type="KEGG" id="tasa:A1Q1_04573"/>
<dbReference type="GO" id="GO:0000182">
    <property type="term" value="F:rDNA binding"/>
    <property type="evidence" value="ECO:0007669"/>
    <property type="project" value="TreeGrafter"/>
</dbReference>
<name>J6FB10_TRIAS</name>
<feature type="region of interest" description="Disordered" evidence="4">
    <location>
        <begin position="34"/>
        <end position="69"/>
    </location>
</feature>
<feature type="compositionally biased region" description="Basic residues" evidence="4">
    <location>
        <begin position="1127"/>
        <end position="1149"/>
    </location>
</feature>
<keyword evidence="5" id="KW-0808">Transferase</keyword>
<dbReference type="GeneID" id="25988086"/>
<evidence type="ECO:0000313" key="5">
    <source>
        <dbReference type="EMBL" id="EJT52362.1"/>
    </source>
</evidence>
<dbReference type="InterPro" id="IPR016024">
    <property type="entry name" value="ARM-type_fold"/>
</dbReference>
<dbReference type="PANTHER" id="PTHR13213:SF2">
    <property type="entry name" value="MYB-BINDING PROTEIN 1A"/>
    <property type="match status" value="1"/>
</dbReference>
<evidence type="ECO:0000313" key="6">
    <source>
        <dbReference type="Proteomes" id="UP000002748"/>
    </source>
</evidence>
<dbReference type="GO" id="GO:0006355">
    <property type="term" value="P:regulation of DNA-templated transcription"/>
    <property type="evidence" value="ECO:0007669"/>
    <property type="project" value="InterPro"/>
</dbReference>
<comment type="subcellular location">
    <subcellularLocation>
        <location evidence="1">Nucleus</location>
    </subcellularLocation>
</comment>
<dbReference type="EMBL" id="ALBS01000027">
    <property type="protein sequence ID" value="EJT52362.1"/>
    <property type="molecule type" value="Genomic_DNA"/>
</dbReference>
<protein>
    <submittedName>
        <fullName evidence="5">DNA-directed DNA polymerase</fullName>
    </submittedName>
</protein>
<feature type="region of interest" description="Disordered" evidence="4">
    <location>
        <begin position="705"/>
        <end position="751"/>
    </location>
</feature>
<feature type="compositionally biased region" description="Acidic residues" evidence="4">
    <location>
        <begin position="1113"/>
        <end position="1122"/>
    </location>
</feature>
<dbReference type="PANTHER" id="PTHR13213">
    <property type="entry name" value="MYB-BINDING PROTEIN 1A FAMILY MEMBER"/>
    <property type="match status" value="1"/>
</dbReference>
<evidence type="ECO:0000256" key="3">
    <source>
        <dbReference type="ARBA" id="ARBA00023242"/>
    </source>
</evidence>
<keyword evidence="5" id="KW-0548">Nucleotidyltransferase</keyword>
<proteinExistence type="inferred from homology"/>
<dbReference type="OrthoDB" id="342531at2759"/>
<evidence type="ECO:0000256" key="1">
    <source>
        <dbReference type="ARBA" id="ARBA00004123"/>
    </source>
</evidence>
<feature type="compositionally biased region" description="Acidic residues" evidence="4">
    <location>
        <begin position="708"/>
        <end position="750"/>
    </location>
</feature>
<keyword evidence="3" id="KW-0539">Nucleus</keyword>